<feature type="compositionally biased region" description="Low complexity" evidence="2">
    <location>
        <begin position="1813"/>
        <end position="1824"/>
    </location>
</feature>
<feature type="compositionally biased region" description="Low complexity" evidence="2">
    <location>
        <begin position="1617"/>
        <end position="1633"/>
    </location>
</feature>
<sequence length="2114" mass="218498">MQSLTSSGVIGRSMSARKTPAPISLREDVGSLRAGGARTSAAREGPGSTARPASARTASLTTLGKAAARAAVGNEASGFCRSSSRGSGSAGRCSPQRFGHGVGEQQVRPRSTVTLDSPNQHLSPAPHESLGGVSTTAAPPTSSDARTGAFPATREAPKRSKVQIRSIRVRSAPDEPSGPTRPVAGRDTAPPHQQCQLSKSAEATTASAPARIFSAAATITSSPPAHTSTTSSAVSIPRSRTARTSASLEAFLLSFQNCLHRQEILFQRVDTAVAQLESACVNACGATVSPPSSAPTAPAPTAPAPTAPAPTAPAPTAPAQTASLWGSGSRPQYVLPSHISSCPPAAAAAGASPTRPNKTVTFPGAVTGARRSDGANDIASSNMHTDGAPVLSVSSSQQELPVTDASHHAQRHPPSQSTGSSTLSLSVVVMQPALERVGGNDGGSPMVCAFAQGLLSPPQQTSPLLTLPTYVRLDGAALTPTSAAPTRLSHPHPLFPCSMPGTPLSPARLATTQQQLPTSNTGCTGSLPLNTKVTSLVTESPPISGSGGALGRQQYPAADAEIIAGDPVTEAPMLPAPAEGTDAHEAAAPCGVASTAAENTAPEDAEESAGGRRKGAAATESSSDESASASPIVHSAQMPYLTTTISGADQSFNSGCGGAGSDGVPTWSSAPPGHAKIGNLRIGGIPDSSVISVFSESADSVSLSPLSRPPSIWVGSPRTRSNLGPTSPHQAQLSLQQHSSLGGSSISTAWISPRRVPNSHNSRSSSNAAGATQASANRSPRTVAALENPRHASTAVNSASSLPSMSQQQPQQRSSGDLLSPLSGQWLLSPSPTPTVSRRASGVAHRSSVQMTSVNLSGSGTQNIGGNNSSGNAGGLATVMSSATVEGNVVSSLSSTSPLVPPCFPDSGGVVTGATQAVTSPITACRQLTLSSSPSAEEADRDDSFQETSLRSPIGLAEEADDEDAQQLQQLANRYAPPPPPPSLTELQQQQNQRRRWSAPPVPTMRRPPMAPLRHPDAACPAALRNEEERLRSSTPPVARPEQWLSFEQQHERLHLPECWRDSEVIVVDHVEKDRERDSEEAERLLELEEELLRELRQNQSDRMDGDGLLRRGRRRGSRHRHLMAAANAAGETIDEEELDWGDDSADGAAADAAYEARLARYGRAMLLHRRGRSSASLHRDGGEGCSCGSCPSATSWCCRRRPVSGGDRQGFPSDAIASLRGAPSGESTTLPAATGAPSGSPVLPIRNFSRRHSAPATIWGADHGTGWRDLQARFEELISIQQRSRGSERDGADGTTLDEQSLSTLANNTASSPMKEGLASGISRRRRSRSFSHEVTACPPDAVDRRAQSASPPTSDLSSSYRDNMPHDGDGNSGLPAPSPHAAAAAPTPLERTHTHPGSSGYRRVQWGREAEADAAPSPPSQAPEKQRISSAALSPYSSTPPSPSEQDGTLGQSSRARVSAVCKNPPAFLTSPRHPSLTVNAAHTASTRDSAETHKEAAAYDSDVEEDERDPKSAVAARTPVASTARRTPRLEFMRPSRTASSMGILGRPRRTMGLHSAPGKGRQNTKAAQAGRADGESKTGATPSTTRRLSARQKPQAAAASAVTAASGRRGNTAALRSGSCGSARGSSSVGSGGGRATRCSGANRASLDTTATASIVPTKETDDEAPTAATESNSHGTTRADTGTTMSASHPSDHALDGGELVEPLSAVFVVAAAAAPAAAPSPPTTTQKSARDSGTQRGRLRDSKASSSRDADKDHDAHDASLSSPPQHRHRRHAGAEGETAVSARPPHKASTRHAPGLPENEARHPDGGAAAGTTALEGADSRALLRRLAQQKDRTRAIEERLRFGVNSTALANPNSGSHSARSGCGSGFVWSDGHITGRWGLESESCTPTCGAARACMAADLARQDFSTPSNMYSVSGATGDATLDTPATRVSTARHGGGAAADAPHVTVVDPAEATAVYGVHAVHSGAGAGAAAAAQQTSSNPRRRRVDLRSRLVSKLTAVSSSLSASPAKRHKGCTATITTATNATAAATAASTQSFRRAESAYSIRSRSPTYVNIMHHAGYGDRRRHSISGDVLLPTTLSMPERQLRSSRAPVASQLIDWARGGE</sequence>
<feature type="region of interest" description="Disordered" evidence="2">
    <location>
        <begin position="699"/>
        <end position="848"/>
    </location>
</feature>
<feature type="compositionally biased region" description="Low complexity" evidence="2">
    <location>
        <begin position="616"/>
        <end position="630"/>
    </location>
</feature>
<organism evidence="3 4">
    <name type="scientific">Leishmania donovani</name>
    <dbReference type="NCBI Taxonomy" id="5661"/>
    <lineage>
        <taxon>Eukaryota</taxon>
        <taxon>Discoba</taxon>
        <taxon>Euglenozoa</taxon>
        <taxon>Kinetoplastea</taxon>
        <taxon>Metakinetoplastina</taxon>
        <taxon>Trypanosomatida</taxon>
        <taxon>Trypanosomatidae</taxon>
        <taxon>Leishmaniinae</taxon>
        <taxon>Leishmania</taxon>
    </lineage>
</organism>
<feature type="region of interest" description="Disordered" evidence="2">
    <location>
        <begin position="1"/>
        <end position="203"/>
    </location>
</feature>
<feature type="compositionally biased region" description="Polar residues" evidence="2">
    <location>
        <begin position="822"/>
        <end position="838"/>
    </location>
</feature>
<dbReference type="EMBL" id="CP029501">
    <property type="protein sequence ID" value="AYU75654.1"/>
    <property type="molecule type" value="Genomic_DNA"/>
</dbReference>
<dbReference type="OrthoDB" id="267783at2759"/>
<feature type="compositionally biased region" description="Polar residues" evidence="2">
    <location>
        <begin position="132"/>
        <end position="145"/>
    </location>
</feature>
<feature type="compositionally biased region" description="Pro residues" evidence="2">
    <location>
        <begin position="297"/>
        <end position="316"/>
    </location>
</feature>
<feature type="compositionally biased region" description="Polar residues" evidence="2">
    <location>
        <begin position="1479"/>
        <end position="1490"/>
    </location>
</feature>
<feature type="compositionally biased region" description="Polar residues" evidence="2">
    <location>
        <begin position="1582"/>
        <end position="1591"/>
    </location>
</feature>
<feature type="compositionally biased region" description="Polar residues" evidence="2">
    <location>
        <begin position="1298"/>
        <end position="1313"/>
    </location>
</feature>
<feature type="region of interest" description="Disordered" evidence="2">
    <location>
        <begin position="594"/>
        <end position="635"/>
    </location>
</feature>
<dbReference type="VEuPathDB" id="TriTrypDB:LdBPK_020490.1"/>
<feature type="region of interest" description="Disordered" evidence="2">
    <location>
        <begin position="973"/>
        <end position="1015"/>
    </location>
</feature>
<feature type="compositionally biased region" description="Polar residues" evidence="2">
    <location>
        <begin position="1729"/>
        <end position="1741"/>
    </location>
</feature>
<feature type="region of interest" description="Disordered" evidence="2">
    <location>
        <begin position="1721"/>
        <end position="1824"/>
    </location>
</feature>
<feature type="compositionally biased region" description="Basic and acidic residues" evidence="2">
    <location>
        <begin position="1491"/>
        <end position="1500"/>
    </location>
</feature>
<feature type="region of interest" description="Disordered" evidence="2">
    <location>
        <begin position="344"/>
        <end position="423"/>
    </location>
</feature>
<feature type="compositionally biased region" description="Low complexity" evidence="2">
    <location>
        <begin position="727"/>
        <end position="767"/>
    </location>
</feature>
<reference evidence="3 4" key="1">
    <citation type="journal article" date="2018" name="Sci. Rep.">
        <title>A complete Leishmania donovani reference genome identifies novel genetic variations associated with virulence.</title>
        <authorList>
            <person name="Lypaczewski P."/>
            <person name="Hoshizaki J."/>
            <person name="Zhang W.-W."/>
            <person name="McCall L.-I."/>
            <person name="Torcivia-Rodriguez J."/>
            <person name="Simonyan V."/>
            <person name="Kaur A."/>
            <person name="Dewar K."/>
            <person name="Matlashewski G."/>
        </authorList>
    </citation>
    <scope>NUCLEOTIDE SEQUENCE [LARGE SCALE GENOMIC DNA]</scope>
    <source>
        <strain evidence="3 4">LdCL</strain>
    </source>
</reference>
<feature type="compositionally biased region" description="Low complexity" evidence="2">
    <location>
        <begin position="48"/>
        <end position="63"/>
    </location>
</feature>
<feature type="compositionally biased region" description="Polar residues" evidence="2">
    <location>
        <begin position="1447"/>
        <end position="1458"/>
    </location>
</feature>
<protein>
    <submittedName>
        <fullName evidence="3">Uncharacterized protein</fullName>
    </submittedName>
</protein>
<accession>A0A3S7WNM1</accession>
<keyword evidence="1" id="KW-0175">Coiled coil</keyword>
<feature type="compositionally biased region" description="Low complexity" evidence="2">
    <location>
        <begin position="218"/>
        <end position="236"/>
    </location>
</feature>
<feature type="region of interest" description="Disordered" evidence="2">
    <location>
        <begin position="287"/>
        <end position="329"/>
    </location>
</feature>
<evidence type="ECO:0000313" key="4">
    <source>
        <dbReference type="Proteomes" id="UP000274082"/>
    </source>
</evidence>
<dbReference type="VEuPathDB" id="TriTrypDB:LdCL_020010400"/>
<feature type="compositionally biased region" description="Low complexity" evidence="2">
    <location>
        <begin position="76"/>
        <end position="94"/>
    </location>
</feature>
<evidence type="ECO:0000256" key="2">
    <source>
        <dbReference type="SAM" id="MobiDB-lite"/>
    </source>
</evidence>
<feature type="compositionally biased region" description="Polar residues" evidence="2">
    <location>
        <begin position="191"/>
        <end position="203"/>
    </location>
</feature>
<feature type="coiled-coil region" evidence="1">
    <location>
        <begin position="1068"/>
        <end position="1102"/>
    </location>
</feature>
<feature type="compositionally biased region" description="Polar residues" evidence="2">
    <location>
        <begin position="1673"/>
        <end position="1694"/>
    </location>
</feature>
<gene>
    <name evidence="3" type="ORF">LdCL_020010400</name>
</gene>
<feature type="compositionally biased region" description="Low complexity" evidence="2">
    <location>
        <begin position="1350"/>
        <end position="1361"/>
    </location>
</feature>
<evidence type="ECO:0000313" key="3">
    <source>
        <dbReference type="EMBL" id="AYU75654.1"/>
    </source>
</evidence>
<name>A0A3S7WNM1_LEIDO</name>
<feature type="compositionally biased region" description="Basic and acidic residues" evidence="2">
    <location>
        <begin position="1744"/>
        <end position="1764"/>
    </location>
</feature>
<feature type="compositionally biased region" description="Low complexity" evidence="2">
    <location>
        <begin position="798"/>
        <end position="815"/>
    </location>
</feature>
<feature type="compositionally biased region" description="Low complexity" evidence="2">
    <location>
        <begin position="1600"/>
        <end position="1610"/>
    </location>
</feature>
<feature type="region of interest" description="Disordered" evidence="2">
    <location>
        <begin position="218"/>
        <end position="239"/>
    </location>
</feature>
<feature type="compositionally biased region" description="Polar residues" evidence="2">
    <location>
        <begin position="1650"/>
        <end position="1659"/>
    </location>
</feature>
<feature type="compositionally biased region" description="Low complexity" evidence="2">
    <location>
        <begin position="700"/>
        <end position="711"/>
    </location>
</feature>
<feature type="region of interest" description="Disordered" evidence="2">
    <location>
        <begin position="1282"/>
        <end position="1702"/>
    </location>
</feature>
<feature type="compositionally biased region" description="Polar residues" evidence="2">
    <location>
        <begin position="108"/>
        <end position="122"/>
    </location>
</feature>
<proteinExistence type="predicted"/>
<feature type="compositionally biased region" description="Low complexity" evidence="2">
    <location>
        <begin position="1381"/>
        <end position="1390"/>
    </location>
</feature>
<dbReference type="VEuPathDB" id="TriTrypDB:LDHU3_02.0610"/>
<feature type="region of interest" description="Disordered" evidence="2">
    <location>
        <begin position="1204"/>
        <end position="1243"/>
    </location>
</feature>
<keyword evidence="4" id="KW-1185">Reference proteome</keyword>
<feature type="compositionally biased region" description="Polar residues" evidence="2">
    <location>
        <begin position="768"/>
        <end position="780"/>
    </location>
</feature>
<feature type="compositionally biased region" description="Low complexity" evidence="2">
    <location>
        <begin position="344"/>
        <end position="353"/>
    </location>
</feature>
<dbReference type="Proteomes" id="UP000274082">
    <property type="component" value="Chromosome 2"/>
</dbReference>
<evidence type="ECO:0000256" key="1">
    <source>
        <dbReference type="SAM" id="Coils"/>
    </source>
</evidence>